<dbReference type="KEGG" id="pnd:Pla175_08530"/>
<evidence type="ECO:0000259" key="1">
    <source>
        <dbReference type="Pfam" id="PF18478"/>
    </source>
</evidence>
<evidence type="ECO:0000313" key="3">
    <source>
        <dbReference type="Proteomes" id="UP000317429"/>
    </source>
</evidence>
<name>A0A518D7Q3_9BACT</name>
<dbReference type="EMBL" id="CP036291">
    <property type="protein sequence ID" value="QDU87491.1"/>
    <property type="molecule type" value="Genomic_DNA"/>
</dbReference>
<accession>A0A518D7Q3</accession>
<keyword evidence="3" id="KW-1185">Reference proteome</keyword>
<dbReference type="Proteomes" id="UP000317429">
    <property type="component" value="Chromosome"/>
</dbReference>
<feature type="domain" description="VapC45 PIN like" evidence="1">
    <location>
        <begin position="13"/>
        <end position="92"/>
    </location>
</feature>
<organism evidence="2 3">
    <name type="scientific">Pirellulimonas nuda</name>
    <dbReference type="NCBI Taxonomy" id="2528009"/>
    <lineage>
        <taxon>Bacteria</taxon>
        <taxon>Pseudomonadati</taxon>
        <taxon>Planctomycetota</taxon>
        <taxon>Planctomycetia</taxon>
        <taxon>Pirellulales</taxon>
        <taxon>Lacipirellulaceae</taxon>
        <taxon>Pirellulimonas</taxon>
    </lineage>
</organism>
<dbReference type="RefSeq" id="WP_145281453.1">
    <property type="nucleotide sequence ID" value="NZ_CP036291.1"/>
</dbReference>
<dbReference type="OrthoDB" id="462742at2"/>
<evidence type="ECO:0000313" key="2">
    <source>
        <dbReference type="EMBL" id="QDU87491.1"/>
    </source>
</evidence>
<reference evidence="2 3" key="1">
    <citation type="submission" date="2019-02" db="EMBL/GenBank/DDBJ databases">
        <title>Deep-cultivation of Planctomycetes and their phenomic and genomic characterization uncovers novel biology.</title>
        <authorList>
            <person name="Wiegand S."/>
            <person name="Jogler M."/>
            <person name="Boedeker C."/>
            <person name="Pinto D."/>
            <person name="Vollmers J."/>
            <person name="Rivas-Marin E."/>
            <person name="Kohn T."/>
            <person name="Peeters S.H."/>
            <person name="Heuer A."/>
            <person name="Rast P."/>
            <person name="Oberbeckmann S."/>
            <person name="Bunk B."/>
            <person name="Jeske O."/>
            <person name="Meyerdierks A."/>
            <person name="Storesund J.E."/>
            <person name="Kallscheuer N."/>
            <person name="Luecker S."/>
            <person name="Lage O.M."/>
            <person name="Pohl T."/>
            <person name="Merkel B.J."/>
            <person name="Hornburger P."/>
            <person name="Mueller R.-W."/>
            <person name="Bruemmer F."/>
            <person name="Labrenz M."/>
            <person name="Spormann A.M."/>
            <person name="Op den Camp H."/>
            <person name="Overmann J."/>
            <person name="Amann R."/>
            <person name="Jetten M.S.M."/>
            <person name="Mascher T."/>
            <person name="Medema M.H."/>
            <person name="Devos D.P."/>
            <person name="Kaster A.-K."/>
            <person name="Ovreas L."/>
            <person name="Rohde M."/>
            <person name="Galperin M.Y."/>
            <person name="Jogler C."/>
        </authorList>
    </citation>
    <scope>NUCLEOTIDE SEQUENCE [LARGE SCALE GENOMIC DNA]</scope>
    <source>
        <strain evidence="2 3">Pla175</strain>
    </source>
</reference>
<sequence length="150" mass="16818">MKQPPKGRPKRQPIFFIDQSIGAKVLHHALMRLGARVRIHDHHFGQGTPDEEWLSKVGEKGWVVLTQDEHILTRPIEVEALFRANTHVFVLRGKNLNGQEIADAFCKALPDMTALASAKQPPFLARVTRDGTIAAIECYGQLARRIVPPD</sequence>
<dbReference type="Pfam" id="PF18478">
    <property type="entry name" value="PIN_10"/>
    <property type="match status" value="1"/>
</dbReference>
<gene>
    <name evidence="2" type="ORF">Pla175_08530</name>
</gene>
<dbReference type="AlphaFoldDB" id="A0A518D7Q3"/>
<proteinExistence type="predicted"/>
<dbReference type="InterPro" id="IPR041375">
    <property type="entry name" value="VapC45_PIN-like"/>
</dbReference>
<protein>
    <recommendedName>
        <fullName evidence="1">VapC45 PIN like domain-containing protein</fullName>
    </recommendedName>
</protein>